<dbReference type="EMBL" id="JYDH01001836">
    <property type="protein sequence ID" value="KRY24309.1"/>
    <property type="molecule type" value="Genomic_DNA"/>
</dbReference>
<comment type="caution">
    <text evidence="1">The sequence shown here is derived from an EMBL/GenBank/DDBJ whole genome shotgun (WGS) entry which is preliminary data.</text>
</comment>
<dbReference type="InParanoid" id="A0A0V1AHN8"/>
<proteinExistence type="predicted"/>
<evidence type="ECO:0000313" key="2">
    <source>
        <dbReference type="Proteomes" id="UP000054776"/>
    </source>
</evidence>
<keyword evidence="2" id="KW-1185">Reference proteome</keyword>
<reference evidence="1 2" key="1">
    <citation type="submission" date="2015-01" db="EMBL/GenBank/DDBJ databases">
        <title>Evolution of Trichinella species and genotypes.</title>
        <authorList>
            <person name="Korhonen P.K."/>
            <person name="Edoardo P."/>
            <person name="Giuseppe L.R."/>
            <person name="Gasser R.B."/>
        </authorList>
    </citation>
    <scope>NUCLEOTIDE SEQUENCE [LARGE SCALE GENOMIC DNA]</scope>
    <source>
        <strain evidence="1">ISS3</strain>
    </source>
</reference>
<sequence length="44" mass="5148">MRCDLLFLHEGCIRQAFDLLHLYYCVGKFLRSVSKLMTCTLPVL</sequence>
<protein>
    <submittedName>
        <fullName evidence="1">Uncharacterized protein</fullName>
    </submittedName>
</protein>
<organism evidence="1 2">
    <name type="scientific">Trichinella spiralis</name>
    <name type="common">Trichina worm</name>
    <dbReference type="NCBI Taxonomy" id="6334"/>
    <lineage>
        <taxon>Eukaryota</taxon>
        <taxon>Metazoa</taxon>
        <taxon>Ecdysozoa</taxon>
        <taxon>Nematoda</taxon>
        <taxon>Enoplea</taxon>
        <taxon>Dorylaimia</taxon>
        <taxon>Trichinellida</taxon>
        <taxon>Trichinellidae</taxon>
        <taxon>Trichinella</taxon>
    </lineage>
</organism>
<evidence type="ECO:0000313" key="1">
    <source>
        <dbReference type="EMBL" id="KRY24309.1"/>
    </source>
</evidence>
<dbReference type="AlphaFoldDB" id="A0A0V1AHN8"/>
<gene>
    <name evidence="1" type="ORF">T01_119</name>
</gene>
<accession>A0A0V1AHN8</accession>
<name>A0A0V1AHN8_TRISP</name>
<dbReference type="Proteomes" id="UP000054776">
    <property type="component" value="Unassembled WGS sequence"/>
</dbReference>